<dbReference type="Gene3D" id="1.10.10.10">
    <property type="entry name" value="Winged helix-like DNA-binding domain superfamily/Winged helix DNA-binding domain"/>
    <property type="match status" value="1"/>
</dbReference>
<accession>A0A2A2HUA0</accession>
<dbReference type="GO" id="GO:0003677">
    <property type="term" value="F:DNA binding"/>
    <property type="evidence" value="ECO:0007669"/>
    <property type="project" value="UniProtKB-KW"/>
</dbReference>
<dbReference type="InterPro" id="IPR001845">
    <property type="entry name" value="HTH_ArsR_DNA-bd_dom"/>
</dbReference>
<gene>
    <name evidence="5" type="ORF">ASJ81_19635</name>
</gene>
<comment type="caution">
    <text evidence="5">The sequence shown here is derived from an EMBL/GenBank/DDBJ whole genome shotgun (WGS) entry which is preliminary data.</text>
</comment>
<dbReference type="OrthoDB" id="46231at2157"/>
<dbReference type="CDD" id="cd00090">
    <property type="entry name" value="HTH_ARSR"/>
    <property type="match status" value="1"/>
</dbReference>
<dbReference type="InterPro" id="IPR036390">
    <property type="entry name" value="WH_DNA-bd_sf"/>
</dbReference>
<evidence type="ECO:0000256" key="2">
    <source>
        <dbReference type="ARBA" id="ARBA00023125"/>
    </source>
</evidence>
<evidence type="ECO:0000313" key="6">
    <source>
        <dbReference type="Proteomes" id="UP000218164"/>
    </source>
</evidence>
<dbReference type="SUPFAM" id="SSF46785">
    <property type="entry name" value="Winged helix' DNA-binding domain"/>
    <property type="match status" value="1"/>
</dbReference>
<dbReference type="PANTHER" id="PTHR33154">
    <property type="entry name" value="TRANSCRIPTIONAL REGULATOR, ARSR FAMILY"/>
    <property type="match status" value="1"/>
</dbReference>
<proteinExistence type="predicted"/>
<keyword evidence="3" id="KW-0804">Transcription</keyword>
<dbReference type="Proteomes" id="UP000218164">
    <property type="component" value="Unassembled WGS sequence"/>
</dbReference>
<sequence length="121" mass="14082">MYSYKGGDAADIVQIFKALADENRLRILNLLRNGELCVCDIEAVLNIKQSNVSRHLNKLKTAKIIVSEKKSQWVYYRLNKEIFLKYPFLLIILNNEIRKINICEEDLSLLEKFKTSGRSCE</sequence>
<feature type="domain" description="HTH arsR-type" evidence="4">
    <location>
        <begin position="4"/>
        <end position="98"/>
    </location>
</feature>
<dbReference type="PROSITE" id="PS50987">
    <property type="entry name" value="HTH_ARSR_2"/>
    <property type="match status" value="1"/>
</dbReference>
<reference evidence="5 6" key="1">
    <citation type="journal article" date="2017" name="BMC Genomics">
        <title>Genomic analysis of methanogenic archaea reveals a shift towards energy conservation.</title>
        <authorList>
            <person name="Gilmore S.P."/>
            <person name="Henske J.K."/>
            <person name="Sexton J.A."/>
            <person name="Solomon K.V."/>
            <person name="Seppala S."/>
            <person name="Yoo J.I."/>
            <person name="Huyett L.M."/>
            <person name="Pressman A."/>
            <person name="Cogan J.Z."/>
            <person name="Kivenson V."/>
            <person name="Peng X."/>
            <person name="Tan Y."/>
            <person name="Valentine D.L."/>
            <person name="O'Malley M.A."/>
        </authorList>
    </citation>
    <scope>NUCLEOTIDE SEQUENCE [LARGE SCALE GENOMIC DNA]</scope>
    <source>
        <strain evidence="5 6">MC-15</strain>
    </source>
</reference>
<dbReference type="GO" id="GO:0003700">
    <property type="term" value="F:DNA-binding transcription factor activity"/>
    <property type="evidence" value="ECO:0007669"/>
    <property type="project" value="InterPro"/>
</dbReference>
<dbReference type="EMBL" id="LMVP01000174">
    <property type="protein sequence ID" value="PAV12804.1"/>
    <property type="molecule type" value="Genomic_DNA"/>
</dbReference>
<protein>
    <submittedName>
        <fullName evidence="5">ArsR family transcriptional regulator</fullName>
    </submittedName>
</protein>
<organism evidence="5 6">
    <name type="scientific">Methanosarcina spelaei</name>
    <dbReference type="NCBI Taxonomy" id="1036679"/>
    <lineage>
        <taxon>Archaea</taxon>
        <taxon>Methanobacteriati</taxon>
        <taxon>Methanobacteriota</taxon>
        <taxon>Stenosarchaea group</taxon>
        <taxon>Methanomicrobia</taxon>
        <taxon>Methanosarcinales</taxon>
        <taxon>Methanosarcinaceae</taxon>
        <taxon>Methanosarcina</taxon>
    </lineage>
</organism>
<dbReference type="InterPro" id="IPR051081">
    <property type="entry name" value="HTH_MetalResp_TranReg"/>
</dbReference>
<dbReference type="Pfam" id="PF01022">
    <property type="entry name" value="HTH_5"/>
    <property type="match status" value="1"/>
</dbReference>
<keyword evidence="1" id="KW-0805">Transcription regulation</keyword>
<dbReference type="InterPro" id="IPR036388">
    <property type="entry name" value="WH-like_DNA-bd_sf"/>
</dbReference>
<dbReference type="SMART" id="SM00418">
    <property type="entry name" value="HTH_ARSR"/>
    <property type="match status" value="1"/>
</dbReference>
<keyword evidence="2" id="KW-0238">DNA-binding</keyword>
<dbReference type="NCBIfam" id="NF033788">
    <property type="entry name" value="HTH_metalloreg"/>
    <property type="match status" value="1"/>
</dbReference>
<evidence type="ECO:0000259" key="4">
    <source>
        <dbReference type="PROSITE" id="PS50987"/>
    </source>
</evidence>
<dbReference type="PANTHER" id="PTHR33154:SF18">
    <property type="entry name" value="ARSENICAL RESISTANCE OPERON REPRESSOR"/>
    <property type="match status" value="1"/>
</dbReference>
<keyword evidence="6" id="KW-1185">Reference proteome</keyword>
<evidence type="ECO:0000313" key="5">
    <source>
        <dbReference type="EMBL" id="PAV12804.1"/>
    </source>
</evidence>
<evidence type="ECO:0000256" key="1">
    <source>
        <dbReference type="ARBA" id="ARBA00023015"/>
    </source>
</evidence>
<evidence type="ECO:0000256" key="3">
    <source>
        <dbReference type="ARBA" id="ARBA00023163"/>
    </source>
</evidence>
<name>A0A2A2HUA0_9EURY</name>
<dbReference type="PRINTS" id="PR00778">
    <property type="entry name" value="HTHARSR"/>
</dbReference>
<dbReference type="InterPro" id="IPR011991">
    <property type="entry name" value="ArsR-like_HTH"/>
</dbReference>
<dbReference type="AlphaFoldDB" id="A0A2A2HUA0"/>